<gene>
    <name evidence="4" type="ORF">ACFSL2_10810</name>
</gene>
<accession>A0ABW4V5E5</accession>
<dbReference type="Proteomes" id="UP001597338">
    <property type="component" value="Unassembled WGS sequence"/>
</dbReference>
<dbReference type="Pfam" id="PF01551">
    <property type="entry name" value="Peptidase_M23"/>
    <property type="match status" value="1"/>
</dbReference>
<dbReference type="InterPro" id="IPR016047">
    <property type="entry name" value="M23ase_b-sheet_dom"/>
</dbReference>
<organism evidence="4 5">
    <name type="scientific">Promicromonospora aerolata</name>
    <dbReference type="NCBI Taxonomy" id="195749"/>
    <lineage>
        <taxon>Bacteria</taxon>
        <taxon>Bacillati</taxon>
        <taxon>Actinomycetota</taxon>
        <taxon>Actinomycetes</taxon>
        <taxon>Micrococcales</taxon>
        <taxon>Promicromonosporaceae</taxon>
        <taxon>Promicromonospora</taxon>
    </lineage>
</organism>
<keyword evidence="5" id="KW-1185">Reference proteome</keyword>
<dbReference type="PANTHER" id="PTHR21666">
    <property type="entry name" value="PEPTIDASE-RELATED"/>
    <property type="match status" value="1"/>
</dbReference>
<reference evidence="5" key="1">
    <citation type="journal article" date="2019" name="Int. J. Syst. Evol. Microbiol.">
        <title>The Global Catalogue of Microorganisms (GCM) 10K type strain sequencing project: providing services to taxonomists for standard genome sequencing and annotation.</title>
        <authorList>
            <consortium name="The Broad Institute Genomics Platform"/>
            <consortium name="The Broad Institute Genome Sequencing Center for Infectious Disease"/>
            <person name="Wu L."/>
            <person name="Ma J."/>
        </authorList>
    </citation>
    <scope>NUCLEOTIDE SEQUENCE [LARGE SCALE GENOMIC DNA]</scope>
    <source>
        <strain evidence="5">CCM 7043</strain>
    </source>
</reference>
<evidence type="ECO:0000256" key="2">
    <source>
        <dbReference type="SAM" id="MobiDB-lite"/>
    </source>
</evidence>
<comment type="caution">
    <text evidence="4">The sequence shown here is derived from an EMBL/GenBank/DDBJ whole genome shotgun (WGS) entry which is preliminary data.</text>
</comment>
<feature type="region of interest" description="Disordered" evidence="2">
    <location>
        <begin position="58"/>
        <end position="77"/>
    </location>
</feature>
<dbReference type="InterPro" id="IPR011055">
    <property type="entry name" value="Dup_hybrid_motif"/>
</dbReference>
<evidence type="ECO:0000313" key="4">
    <source>
        <dbReference type="EMBL" id="MFD2025996.1"/>
    </source>
</evidence>
<sequence>MFTARTLPALPGRPGRRGPARRGRGPVAAVLAAVLLLGGATAVHADDLDDRRAAAEREQQAKEAERESLESELEHTDSQLADAVLELNQVEGRLPVAEAELAVAEAELERAEREAAMLAQRLADAQLEEAKVSQQLQDGAGKVDEARDDIAQMAREEFRGSGDTSTMGLVTGAQSTEEFIDGYSVSSSAARIRARTLAELQDAEATARNLQARLSAIREVVTELKRLADENVQSKEQAKQAAVERKAEIERLIAEQERLKARIEQRKHIAVQNMRDTEQELSGIEADLKEIIRKQEERDERLAQERAEREAREAREARENAGGSGGGSSDGGSSGGGSSGGGSVSGGGSSGGGGGSSAGSVSFLGYPTASPVVTSSYGMRFHPVLQYSRLHAGTDFRAYCGTPILAAADGTVQYARYLDGLGNQVLINHGYSSGGSSVMTSANHLTSFAVSAGQQVSRGQVIGYSGTTGTSTACHLHFEVYINGSTVDPMSWL</sequence>
<dbReference type="RefSeq" id="WP_377197864.1">
    <property type="nucleotide sequence ID" value="NZ_JBHUHF010000001.1"/>
</dbReference>
<protein>
    <submittedName>
        <fullName evidence="4">Peptidoglycan DD-metalloendopeptidase family protein</fullName>
    </submittedName>
</protein>
<dbReference type="Gene3D" id="2.70.70.10">
    <property type="entry name" value="Glucose Permease (Domain IIA)"/>
    <property type="match status" value="1"/>
</dbReference>
<dbReference type="InterPro" id="IPR050570">
    <property type="entry name" value="Cell_wall_metabolism_enzyme"/>
</dbReference>
<dbReference type="EMBL" id="JBHUHF010000001">
    <property type="protein sequence ID" value="MFD2025996.1"/>
    <property type="molecule type" value="Genomic_DNA"/>
</dbReference>
<feature type="compositionally biased region" description="Basic and acidic residues" evidence="2">
    <location>
        <begin position="298"/>
        <end position="319"/>
    </location>
</feature>
<feature type="region of interest" description="Disordered" evidence="2">
    <location>
        <begin position="298"/>
        <end position="357"/>
    </location>
</feature>
<name>A0ABW4V5E5_9MICO</name>
<feature type="domain" description="M23ase beta-sheet core" evidence="3">
    <location>
        <begin position="390"/>
        <end position="489"/>
    </location>
</feature>
<feature type="compositionally biased region" description="Basic residues" evidence="2">
    <location>
        <begin position="14"/>
        <end position="23"/>
    </location>
</feature>
<feature type="region of interest" description="Disordered" evidence="2">
    <location>
        <begin position="1"/>
        <end position="23"/>
    </location>
</feature>
<evidence type="ECO:0000313" key="5">
    <source>
        <dbReference type="Proteomes" id="UP001597338"/>
    </source>
</evidence>
<dbReference type="SUPFAM" id="SSF51261">
    <property type="entry name" value="Duplicated hybrid motif"/>
    <property type="match status" value="1"/>
</dbReference>
<proteinExistence type="predicted"/>
<keyword evidence="1" id="KW-0732">Signal</keyword>
<dbReference type="CDD" id="cd12797">
    <property type="entry name" value="M23_peptidase"/>
    <property type="match status" value="1"/>
</dbReference>
<feature type="compositionally biased region" description="Gly residues" evidence="2">
    <location>
        <begin position="322"/>
        <end position="357"/>
    </location>
</feature>
<evidence type="ECO:0000259" key="3">
    <source>
        <dbReference type="Pfam" id="PF01551"/>
    </source>
</evidence>
<evidence type="ECO:0000256" key="1">
    <source>
        <dbReference type="ARBA" id="ARBA00022729"/>
    </source>
</evidence>
<dbReference type="PANTHER" id="PTHR21666:SF289">
    <property type="entry name" value="L-ALA--D-GLU ENDOPEPTIDASE"/>
    <property type="match status" value="1"/>
</dbReference>